<dbReference type="EMBL" id="QBUD01000002">
    <property type="protein sequence ID" value="PUB17162.1"/>
    <property type="molecule type" value="Genomic_DNA"/>
</dbReference>
<evidence type="ECO:0000313" key="5">
    <source>
        <dbReference type="Proteomes" id="UP000244523"/>
    </source>
</evidence>
<dbReference type="PROSITE" id="PS51186">
    <property type="entry name" value="GNAT"/>
    <property type="match status" value="1"/>
</dbReference>
<organism evidence="4 5">
    <name type="scientific">Yoonia sediminilitoris</name>
    <dbReference type="NCBI Taxonomy" id="1286148"/>
    <lineage>
        <taxon>Bacteria</taxon>
        <taxon>Pseudomonadati</taxon>
        <taxon>Pseudomonadota</taxon>
        <taxon>Alphaproteobacteria</taxon>
        <taxon>Rhodobacterales</taxon>
        <taxon>Paracoccaceae</taxon>
        <taxon>Yoonia</taxon>
    </lineage>
</organism>
<accession>A0A2T6KLR6</accession>
<dbReference type="Pfam" id="PF00583">
    <property type="entry name" value="Acetyltransf_1"/>
    <property type="match status" value="1"/>
</dbReference>
<keyword evidence="1 4" id="KW-0808">Transferase</keyword>
<dbReference type="GO" id="GO:0016747">
    <property type="term" value="F:acyltransferase activity, transferring groups other than amino-acyl groups"/>
    <property type="evidence" value="ECO:0007669"/>
    <property type="project" value="InterPro"/>
</dbReference>
<comment type="caution">
    <text evidence="4">The sequence shown here is derived from an EMBL/GenBank/DDBJ whole genome shotgun (WGS) entry which is preliminary data.</text>
</comment>
<dbReference type="OrthoDB" id="9127144at2"/>
<dbReference type="PANTHER" id="PTHR43420">
    <property type="entry name" value="ACETYLTRANSFERASE"/>
    <property type="match status" value="1"/>
</dbReference>
<feature type="domain" description="N-acetyltransferase" evidence="3">
    <location>
        <begin position="3"/>
        <end position="154"/>
    </location>
</feature>
<name>A0A2T6KLR6_9RHOB</name>
<dbReference type="CDD" id="cd04301">
    <property type="entry name" value="NAT_SF"/>
    <property type="match status" value="1"/>
</dbReference>
<dbReference type="InterPro" id="IPR000182">
    <property type="entry name" value="GNAT_dom"/>
</dbReference>
<gene>
    <name evidence="4" type="ORF">C8N45_102172</name>
</gene>
<evidence type="ECO:0000259" key="3">
    <source>
        <dbReference type="PROSITE" id="PS51186"/>
    </source>
</evidence>
<evidence type="ECO:0000256" key="2">
    <source>
        <dbReference type="ARBA" id="ARBA00023315"/>
    </source>
</evidence>
<protein>
    <submittedName>
        <fullName evidence="4">Diamine N-acetyltransferase</fullName>
    </submittedName>
</protein>
<dbReference type="InterPro" id="IPR050680">
    <property type="entry name" value="YpeA/RimI_acetyltransf"/>
</dbReference>
<reference evidence="4 5" key="1">
    <citation type="submission" date="2018-04" db="EMBL/GenBank/DDBJ databases">
        <title>Genomic Encyclopedia of Archaeal and Bacterial Type Strains, Phase II (KMG-II): from individual species to whole genera.</title>
        <authorList>
            <person name="Goeker M."/>
        </authorList>
    </citation>
    <scope>NUCLEOTIDE SEQUENCE [LARGE SCALE GENOMIC DNA]</scope>
    <source>
        <strain evidence="4 5">DSM 29955</strain>
    </source>
</reference>
<dbReference type="Proteomes" id="UP000244523">
    <property type="component" value="Unassembled WGS sequence"/>
</dbReference>
<evidence type="ECO:0000256" key="1">
    <source>
        <dbReference type="ARBA" id="ARBA00022679"/>
    </source>
</evidence>
<evidence type="ECO:0000313" key="4">
    <source>
        <dbReference type="EMBL" id="PUB17162.1"/>
    </source>
</evidence>
<keyword evidence="2" id="KW-0012">Acyltransferase</keyword>
<proteinExistence type="predicted"/>
<sequence>MTVRLEPVTRDDVRPLFDLKVAPEDQTFVAPNEKTLAQAPYETGACVFVIWAGNTRAGLIALLDFAEHEYLEENDDPQSAFVWRLMIADEFQGQGYGTMALDLACEWARNRGRPRMFIQAVTTNHDAISLYERCGFVRTGVVSDGEAQLVKSLI</sequence>
<dbReference type="SUPFAM" id="SSF55729">
    <property type="entry name" value="Acyl-CoA N-acyltransferases (Nat)"/>
    <property type="match status" value="1"/>
</dbReference>
<dbReference type="InterPro" id="IPR016181">
    <property type="entry name" value="Acyl_CoA_acyltransferase"/>
</dbReference>
<dbReference type="Gene3D" id="3.40.630.30">
    <property type="match status" value="1"/>
</dbReference>
<dbReference type="AlphaFoldDB" id="A0A2T6KLR6"/>
<keyword evidence="5" id="KW-1185">Reference proteome</keyword>
<dbReference type="RefSeq" id="WP_108385330.1">
    <property type="nucleotide sequence ID" value="NZ_QBUD01000002.1"/>
</dbReference>